<organism evidence="1 2">
    <name type="scientific">Deinococcus radiotolerans</name>
    <dbReference type="NCBI Taxonomy" id="1309407"/>
    <lineage>
        <taxon>Bacteria</taxon>
        <taxon>Thermotogati</taxon>
        <taxon>Deinococcota</taxon>
        <taxon>Deinococci</taxon>
        <taxon>Deinococcales</taxon>
        <taxon>Deinococcaceae</taxon>
        <taxon>Deinococcus</taxon>
    </lineage>
</organism>
<reference evidence="2" key="1">
    <citation type="journal article" date="2019" name="Int. J. Syst. Evol. Microbiol.">
        <title>The Global Catalogue of Microorganisms (GCM) 10K type strain sequencing project: providing services to taxonomists for standard genome sequencing and annotation.</title>
        <authorList>
            <consortium name="The Broad Institute Genomics Platform"/>
            <consortium name="The Broad Institute Genome Sequencing Center for Infectious Disease"/>
            <person name="Wu L."/>
            <person name="Ma J."/>
        </authorList>
    </citation>
    <scope>NUCLEOTIDE SEQUENCE [LARGE SCALE GENOMIC DNA]</scope>
    <source>
        <strain evidence="2">JCM 19173</strain>
    </source>
</reference>
<dbReference type="EMBL" id="BMPE01000001">
    <property type="protein sequence ID" value="GGK91102.1"/>
    <property type="molecule type" value="Genomic_DNA"/>
</dbReference>
<keyword evidence="2" id="KW-1185">Reference proteome</keyword>
<comment type="caution">
    <text evidence="1">The sequence shown here is derived from an EMBL/GenBank/DDBJ whole genome shotgun (WGS) entry which is preliminary data.</text>
</comment>
<evidence type="ECO:0000313" key="1">
    <source>
        <dbReference type="EMBL" id="GGK91102.1"/>
    </source>
</evidence>
<accession>A0ABQ2FIQ1</accession>
<dbReference type="RefSeq" id="WP_189067555.1">
    <property type="nucleotide sequence ID" value="NZ_BMPE01000001.1"/>
</dbReference>
<proteinExistence type="predicted"/>
<gene>
    <name evidence="1" type="ORF">GCM10010844_07070</name>
</gene>
<dbReference type="SUPFAM" id="SSF48452">
    <property type="entry name" value="TPR-like"/>
    <property type="match status" value="1"/>
</dbReference>
<dbReference type="InterPro" id="IPR011990">
    <property type="entry name" value="TPR-like_helical_dom_sf"/>
</dbReference>
<protein>
    <submittedName>
        <fullName evidence="1">Uncharacterized protein</fullName>
    </submittedName>
</protein>
<evidence type="ECO:0000313" key="2">
    <source>
        <dbReference type="Proteomes" id="UP000604341"/>
    </source>
</evidence>
<dbReference type="Proteomes" id="UP000604341">
    <property type="component" value="Unassembled WGS sequence"/>
</dbReference>
<name>A0ABQ2FIQ1_9DEIO</name>
<dbReference type="InterPro" id="IPR036388">
    <property type="entry name" value="WH-like_DNA-bd_sf"/>
</dbReference>
<dbReference type="Gene3D" id="1.10.10.10">
    <property type="entry name" value="Winged helix-like DNA-binding domain superfamily/Winged helix DNA-binding domain"/>
    <property type="match status" value="1"/>
</dbReference>
<sequence length="703" mass="78695">MTSSPAQGDDPFATLTNSLLQALLPLALSPDWHPVRSLGTAPDLPENWWTIITDLLNLPVQADGGIHVPRHILEVLERRYQQAQPARYRDHISQVSAALAQEGNIVHSAALLARAGAQDLLDRRLEEWISDRHHLGEHDAIQDVVRSIPADWLGPRAEAAYWLNQVVASREDSGAARQNLQRAYDRGDRNPRLLQALSYSLHADGQYLLALRVARQGTALQPQGLDRLRLMHQINMCLDCLNLDEEHLTAAEAMLSEATTQVNLSYMGLAHATLAYAHENLQHWPRAEYHFQQAADLYRRTSQWRFLAVLLNNYAGALGDQGHLVEARQYLNDAEQLPHLSDRHRAWIAMSKATLHHRYSQPAETRSAVRQATLLLQDLQMSADEATVHLMTAERLAFDAQFEEADETLRRARNMLGHDPDGEAHVAFSTGVIAYARQNWSDAATQFHAALDGSLDNWNQVRAHLYLIAIAFNTSGQPELTHLERALASLGHDAPLQTDTALLTPTLTWLAQQPGWTARIQQVFTLGSAGSIVLRLELYGDVEAYRQTQLLSFPLRRSTELLAYLALTGPSTRKQIMAALWEEAMGPKVIDRFKKTLRSLRTALSAHLPEGSDPVIVQNGRYRLNPLFTVTVSWLPDQLFAAPDLLQTGQLDIRGVFLADATGPWAEDLRPEVHEHLYRHLTARLAAGDPTVHKALILLRPQI</sequence>
<dbReference type="Gene3D" id="1.25.40.10">
    <property type="entry name" value="Tetratricopeptide repeat domain"/>
    <property type="match status" value="2"/>
</dbReference>